<keyword evidence="6" id="KW-0393">Immunoglobulin domain</keyword>
<proteinExistence type="predicted"/>
<sequence>MRVLLAATYFLYWISYAKSQVPVLTPSVMSVNRGQTATFNCDVGVKNGYVTFFLLQTPGKSPQLILYHHHSYTEPKYGPGMSSVHFGSSINSAGTEYQLIIKNTDTVDTDTYYCLKGYDNIGFHSDTQLGKNH</sequence>
<accession>A0A8T2KJW2</accession>
<evidence type="ECO:0000256" key="6">
    <source>
        <dbReference type="ARBA" id="ARBA00023319"/>
    </source>
</evidence>
<keyword evidence="2" id="KW-0812">Transmembrane</keyword>
<dbReference type="CDD" id="cd00099">
    <property type="entry name" value="IgV"/>
    <property type="match status" value="1"/>
</dbReference>
<dbReference type="SMART" id="SM00409">
    <property type="entry name" value="IG"/>
    <property type="match status" value="1"/>
</dbReference>
<evidence type="ECO:0000256" key="7">
    <source>
        <dbReference type="SAM" id="SignalP"/>
    </source>
</evidence>
<dbReference type="SMART" id="SM00406">
    <property type="entry name" value="IGv"/>
    <property type="match status" value="1"/>
</dbReference>
<feature type="chain" id="PRO_5035878445" description="Ig-like domain-containing protein" evidence="7">
    <location>
        <begin position="20"/>
        <end position="133"/>
    </location>
</feature>
<dbReference type="PANTHER" id="PTHR19256">
    <property type="entry name" value="T-CELL RECEPTOR GAMMA CHAIN"/>
    <property type="match status" value="1"/>
</dbReference>
<keyword evidence="5" id="KW-0675">Receptor</keyword>
<evidence type="ECO:0008006" key="12">
    <source>
        <dbReference type="Google" id="ProtNLM"/>
    </source>
</evidence>
<dbReference type="SUPFAM" id="SSF48726">
    <property type="entry name" value="Immunoglobulin"/>
    <property type="match status" value="1"/>
</dbReference>
<dbReference type="Gene3D" id="2.60.40.10">
    <property type="entry name" value="Immunoglobulins"/>
    <property type="match status" value="1"/>
</dbReference>
<gene>
    <name evidence="10" type="ORF">GDO86_001032</name>
</gene>
<keyword evidence="3" id="KW-1133">Transmembrane helix</keyword>
<dbReference type="Proteomes" id="UP000812440">
    <property type="component" value="Chromosome 1"/>
</dbReference>
<dbReference type="OrthoDB" id="8908372at2759"/>
<name>A0A8T2KJW2_9PIPI</name>
<dbReference type="GO" id="GO:0016020">
    <property type="term" value="C:membrane"/>
    <property type="evidence" value="ECO:0007669"/>
    <property type="project" value="UniProtKB-SubCell"/>
</dbReference>
<evidence type="ECO:0000256" key="2">
    <source>
        <dbReference type="ARBA" id="ARBA00022692"/>
    </source>
</evidence>
<dbReference type="PANTHER" id="PTHR19256:SF65">
    <property type="entry name" value="T CELL RECEPTOR GAMMA CONSTANT 1-RELATED"/>
    <property type="match status" value="1"/>
</dbReference>
<dbReference type="AlphaFoldDB" id="A0A8T2KJW2"/>
<evidence type="ECO:0000256" key="1">
    <source>
        <dbReference type="ARBA" id="ARBA00004370"/>
    </source>
</evidence>
<comment type="subcellular location">
    <subcellularLocation>
        <location evidence="1">Membrane</location>
    </subcellularLocation>
</comment>
<evidence type="ECO:0000256" key="3">
    <source>
        <dbReference type="ARBA" id="ARBA00022989"/>
    </source>
</evidence>
<evidence type="ECO:0000256" key="5">
    <source>
        <dbReference type="ARBA" id="ARBA00023170"/>
    </source>
</evidence>
<reference evidence="10" key="1">
    <citation type="thesis" date="2020" institute="ProQuest LLC" country="789 East Eisenhower Parkway, Ann Arbor, MI, USA">
        <title>Comparative Genomics and Chromosome Evolution.</title>
        <authorList>
            <person name="Mudd A.B."/>
        </authorList>
    </citation>
    <scope>NUCLEOTIDE SEQUENCE</scope>
    <source>
        <strain evidence="10">Female2</strain>
        <tissue evidence="10">Blood</tissue>
    </source>
</reference>
<evidence type="ECO:0000313" key="10">
    <source>
        <dbReference type="EMBL" id="KAG8454656.1"/>
    </source>
</evidence>
<keyword evidence="11" id="KW-1185">Reference proteome</keyword>
<dbReference type="InterPro" id="IPR013106">
    <property type="entry name" value="Ig_V-set"/>
</dbReference>
<dbReference type="InterPro" id="IPR036179">
    <property type="entry name" value="Ig-like_dom_sf"/>
</dbReference>
<keyword evidence="7" id="KW-0732">Signal</keyword>
<dbReference type="InterPro" id="IPR003599">
    <property type="entry name" value="Ig_sub"/>
</dbReference>
<evidence type="ECO:0000256" key="4">
    <source>
        <dbReference type="ARBA" id="ARBA00023136"/>
    </source>
</evidence>
<keyword evidence="4" id="KW-0472">Membrane</keyword>
<evidence type="ECO:0000259" key="9">
    <source>
        <dbReference type="SMART" id="SM00409"/>
    </source>
</evidence>
<dbReference type="InterPro" id="IPR013783">
    <property type="entry name" value="Ig-like_fold"/>
</dbReference>
<protein>
    <recommendedName>
        <fullName evidence="12">Ig-like domain-containing protein</fullName>
    </recommendedName>
</protein>
<dbReference type="EMBL" id="JAACNH010000001">
    <property type="protein sequence ID" value="KAG8454656.1"/>
    <property type="molecule type" value="Genomic_DNA"/>
</dbReference>
<feature type="signal peptide" evidence="7">
    <location>
        <begin position="1"/>
        <end position="19"/>
    </location>
</feature>
<comment type="caution">
    <text evidence="10">The sequence shown here is derived from an EMBL/GenBank/DDBJ whole genome shotgun (WGS) entry which is preliminary data.</text>
</comment>
<organism evidence="10 11">
    <name type="scientific">Hymenochirus boettgeri</name>
    <name type="common">Congo dwarf clawed frog</name>
    <dbReference type="NCBI Taxonomy" id="247094"/>
    <lineage>
        <taxon>Eukaryota</taxon>
        <taxon>Metazoa</taxon>
        <taxon>Chordata</taxon>
        <taxon>Craniata</taxon>
        <taxon>Vertebrata</taxon>
        <taxon>Euteleostomi</taxon>
        <taxon>Amphibia</taxon>
        <taxon>Batrachia</taxon>
        <taxon>Anura</taxon>
        <taxon>Pipoidea</taxon>
        <taxon>Pipidae</taxon>
        <taxon>Pipinae</taxon>
        <taxon>Hymenochirus</taxon>
    </lineage>
</organism>
<dbReference type="Pfam" id="PF07686">
    <property type="entry name" value="V-set"/>
    <property type="match status" value="1"/>
</dbReference>
<feature type="domain" description="Immunoglobulin V-set" evidence="8">
    <location>
        <begin position="36"/>
        <end position="116"/>
    </location>
</feature>
<evidence type="ECO:0000259" key="8">
    <source>
        <dbReference type="SMART" id="SM00406"/>
    </source>
</evidence>
<feature type="domain" description="Immunoglobulin" evidence="9">
    <location>
        <begin position="26"/>
        <end position="132"/>
    </location>
</feature>
<evidence type="ECO:0000313" key="11">
    <source>
        <dbReference type="Proteomes" id="UP000812440"/>
    </source>
</evidence>
<dbReference type="InterPro" id="IPR051117">
    <property type="entry name" value="TRG_var/const_region"/>
</dbReference>